<comment type="caution">
    <text evidence="2">The sequence shown here is derived from an EMBL/GenBank/DDBJ whole genome shotgun (WGS) entry which is preliminary data.</text>
</comment>
<dbReference type="Gene3D" id="3.40.50.300">
    <property type="entry name" value="P-loop containing nucleotide triphosphate hydrolases"/>
    <property type="match status" value="1"/>
</dbReference>
<feature type="domain" description="HTH luxR-type" evidence="1">
    <location>
        <begin position="756"/>
        <end position="821"/>
    </location>
</feature>
<dbReference type="SUPFAM" id="SSF52540">
    <property type="entry name" value="P-loop containing nucleoside triphosphate hydrolases"/>
    <property type="match status" value="1"/>
</dbReference>
<dbReference type="SMART" id="SM00421">
    <property type="entry name" value="HTH_LUXR"/>
    <property type="match status" value="1"/>
</dbReference>
<dbReference type="PANTHER" id="PTHR47691">
    <property type="entry name" value="REGULATOR-RELATED"/>
    <property type="match status" value="1"/>
</dbReference>
<dbReference type="InterPro" id="IPR016032">
    <property type="entry name" value="Sig_transdc_resp-reg_C-effctor"/>
</dbReference>
<sequence length="839" mass="91631">MPGNFVGRERELNKIAMSLLAGTRLITLIGSGGIGKTRLATEALHRYHKARRIRPHWARLSRLSPGSDAAAVAEELAHAIIDGDFSDRSTWDALVETLTDTDGSRRVRQTILVVDNCEHVLAGAGEVIIKLLDAVPGLTVLATSRQRIGWIDEHLVPVPALSHEQALTLFCSRAELTGRPIADEDLAIAESICRRLHNHPLFIRLAAARLTRQPLTMIRRDLTGEDDDRRLQWPAEPRVGAEERHWRITDAIAWSFDLCRHKERLLLERLSVFASGCDTDSELENPMPGREAGADLAAIKAVCCDDDGSVIAPDEIEELLERLVDRSLVTIHRTPTAVRYSLLDSLRLFARQRLRERAGGKEWERFAARHRRYYRDMIVHAGAEWFGPDERHQLEWARAAWDNLLTAMDSSLAGSGEAVAGLEIAAGMIALRLPFFTGTLREARQWALRALEATRALDRQPVELQTTAMALIAWLTMCQGVPGEAARLLDDCVATCLPDQEAIAAWRGDSTADLVLPAPVDFARGTELLFTGDPAAVPVLARARERFDDIGNCGASAMSEFFHAMAAGLLGTRSQALPIARGYLDRANRSGAAWTQSCAELAWMIALIKHGDPQEALAVGRSALAKQLSIGDRWGASWSVHFRMWALARVIADTRAAQGAQPHSTVRAASEIATLAGGVRSLRRQLGVNIANLGPFATETEQAMAAARNVLGDKAFATAEREGSMLRAESGDVVQLALGTLPVNGPSLGHPAQRRQPTQWSELSSAEREVAVLAAAGWANTAIAAIRGSSFKTVNAQIASILTKLQIGSRNEIVDFVPADAREKVNDAATRRPPGRRPR</sequence>
<dbReference type="InterPro" id="IPR000792">
    <property type="entry name" value="Tscrpt_reg_LuxR_C"/>
</dbReference>
<proteinExistence type="predicted"/>
<dbReference type="Proteomes" id="UP000523447">
    <property type="component" value="Unassembled WGS sequence"/>
</dbReference>
<dbReference type="PROSITE" id="PS50043">
    <property type="entry name" value="HTH_LUXR_2"/>
    <property type="match status" value="1"/>
</dbReference>
<dbReference type="AlphaFoldDB" id="A0A7X6M4L0"/>
<keyword evidence="3" id="KW-1185">Reference proteome</keyword>
<dbReference type="EMBL" id="JAAXPE010000054">
    <property type="protein sequence ID" value="NKY89641.1"/>
    <property type="molecule type" value="Genomic_DNA"/>
</dbReference>
<dbReference type="Pfam" id="PF13401">
    <property type="entry name" value="AAA_22"/>
    <property type="match status" value="1"/>
</dbReference>
<reference evidence="2 3" key="1">
    <citation type="submission" date="2020-04" db="EMBL/GenBank/DDBJ databases">
        <title>MicrobeNet Type strains.</title>
        <authorList>
            <person name="Nicholson A.C."/>
        </authorList>
    </citation>
    <scope>NUCLEOTIDE SEQUENCE [LARGE SCALE GENOMIC DNA]</scope>
    <source>
        <strain evidence="2 3">DSM 44445</strain>
    </source>
</reference>
<dbReference type="PANTHER" id="PTHR47691:SF3">
    <property type="entry name" value="HTH-TYPE TRANSCRIPTIONAL REGULATOR RV0890C-RELATED"/>
    <property type="match status" value="1"/>
</dbReference>
<dbReference type="GO" id="GO:0016887">
    <property type="term" value="F:ATP hydrolysis activity"/>
    <property type="evidence" value="ECO:0007669"/>
    <property type="project" value="InterPro"/>
</dbReference>
<dbReference type="GO" id="GO:0003677">
    <property type="term" value="F:DNA binding"/>
    <property type="evidence" value="ECO:0007669"/>
    <property type="project" value="InterPro"/>
</dbReference>
<evidence type="ECO:0000313" key="2">
    <source>
        <dbReference type="EMBL" id="NKY89641.1"/>
    </source>
</evidence>
<gene>
    <name evidence="2" type="ORF">HGA07_29110</name>
</gene>
<dbReference type="Gene3D" id="1.10.10.10">
    <property type="entry name" value="Winged helix-like DNA-binding domain superfamily/Winged helix DNA-binding domain"/>
    <property type="match status" value="1"/>
</dbReference>
<evidence type="ECO:0000259" key="1">
    <source>
        <dbReference type="PROSITE" id="PS50043"/>
    </source>
</evidence>
<dbReference type="InterPro" id="IPR049945">
    <property type="entry name" value="AAA_22"/>
</dbReference>
<name>A0A7X6M4L0_9NOCA</name>
<dbReference type="RefSeq" id="WP_040723585.1">
    <property type="nucleotide sequence ID" value="NZ_CAWPHS010000050.1"/>
</dbReference>
<dbReference type="InterPro" id="IPR036388">
    <property type="entry name" value="WH-like_DNA-bd_sf"/>
</dbReference>
<accession>A0A7X6M4L0</accession>
<evidence type="ECO:0000313" key="3">
    <source>
        <dbReference type="Proteomes" id="UP000523447"/>
    </source>
</evidence>
<dbReference type="SUPFAM" id="SSF46894">
    <property type="entry name" value="C-terminal effector domain of the bipartite response regulators"/>
    <property type="match status" value="1"/>
</dbReference>
<dbReference type="CDD" id="cd06170">
    <property type="entry name" value="LuxR_C_like"/>
    <property type="match status" value="1"/>
</dbReference>
<dbReference type="GO" id="GO:0006355">
    <property type="term" value="P:regulation of DNA-templated transcription"/>
    <property type="evidence" value="ECO:0007669"/>
    <property type="project" value="InterPro"/>
</dbReference>
<organism evidence="2 3">
    <name type="scientific">Nocardia veterana</name>
    <dbReference type="NCBI Taxonomy" id="132249"/>
    <lineage>
        <taxon>Bacteria</taxon>
        <taxon>Bacillati</taxon>
        <taxon>Actinomycetota</taxon>
        <taxon>Actinomycetes</taxon>
        <taxon>Mycobacteriales</taxon>
        <taxon>Nocardiaceae</taxon>
        <taxon>Nocardia</taxon>
    </lineage>
</organism>
<protein>
    <submittedName>
        <fullName evidence="2">LuxR family transcriptional regulator</fullName>
    </submittedName>
</protein>
<dbReference type="Pfam" id="PF00196">
    <property type="entry name" value="GerE"/>
    <property type="match status" value="1"/>
</dbReference>
<dbReference type="InterPro" id="IPR027417">
    <property type="entry name" value="P-loop_NTPase"/>
</dbReference>